<keyword evidence="2" id="KW-1185">Reference proteome</keyword>
<name>A0A2S5RI42_9PROT</name>
<dbReference type="Proteomes" id="UP000239425">
    <property type="component" value="Unassembled WGS sequence"/>
</dbReference>
<proteinExistence type="predicted"/>
<sequence>MLKYVPSDDTDQDLVFMEDYSSEPLCNGITDADYFGEDYIPVLLGCIHELVPRAMSAVKWFFYGMLYDNFNNFFEDQPLIKNLYLVQKDSFKQILDFVIQETQEELEDHQKASKEKAIDGAKKVLDRIEIIKTEFLKLHGHDG</sequence>
<accession>A0A2S5RI42</accession>
<organism evidence="1 2">
    <name type="scientific">Holospora curviuscula</name>
    <dbReference type="NCBI Taxonomy" id="1082868"/>
    <lineage>
        <taxon>Bacteria</taxon>
        <taxon>Pseudomonadati</taxon>
        <taxon>Pseudomonadota</taxon>
        <taxon>Alphaproteobacteria</taxon>
        <taxon>Holosporales</taxon>
        <taxon>Holosporaceae</taxon>
        <taxon>Holospora</taxon>
    </lineage>
</organism>
<gene>
    <name evidence="1" type="ORF">HCUR_00037</name>
</gene>
<dbReference type="AlphaFoldDB" id="A0A2S5RI42"/>
<protein>
    <submittedName>
        <fullName evidence="1">Uncharacterized protein</fullName>
    </submittedName>
</protein>
<evidence type="ECO:0000313" key="1">
    <source>
        <dbReference type="EMBL" id="PPE06937.1"/>
    </source>
</evidence>
<dbReference type="EMBL" id="PHHC01000004">
    <property type="protein sequence ID" value="PPE06937.1"/>
    <property type="molecule type" value="Genomic_DNA"/>
</dbReference>
<reference evidence="1 2" key="1">
    <citation type="submission" date="2017-11" db="EMBL/GenBank/DDBJ databases">
        <title>Comparative genomic analysis of Holospora spp., intranuclear symbionts of paramecia.</title>
        <authorList>
            <person name="Garushyants S.K."/>
            <person name="Beliavskaya A."/>
            <person name="Malko D.B."/>
            <person name="Logacheva M.D."/>
            <person name="Rautian M.S."/>
            <person name="Gelfand M.S."/>
        </authorList>
    </citation>
    <scope>NUCLEOTIDE SEQUENCE [LARGE SCALE GENOMIC DNA]</scope>
    <source>
        <strain evidence="2">02AZ16</strain>
    </source>
</reference>
<comment type="caution">
    <text evidence="1">The sequence shown here is derived from an EMBL/GenBank/DDBJ whole genome shotgun (WGS) entry which is preliminary data.</text>
</comment>
<evidence type="ECO:0000313" key="2">
    <source>
        <dbReference type="Proteomes" id="UP000239425"/>
    </source>
</evidence>